<dbReference type="RefSeq" id="WP_201428220.1">
    <property type="nucleotide sequence ID" value="NZ_JAEQMG010000140.1"/>
</dbReference>
<reference evidence="1" key="1">
    <citation type="submission" date="2021-01" db="EMBL/GenBank/DDBJ databases">
        <title>Genome public.</title>
        <authorList>
            <person name="Liu C."/>
            <person name="Sun Q."/>
        </authorList>
    </citation>
    <scope>NUCLEOTIDE SEQUENCE</scope>
    <source>
        <strain evidence="1">M6</strain>
    </source>
</reference>
<accession>A0A934WT76</accession>
<sequence length="74" mass="8606">MTKSYFLVSALKSIIGMINNVQNGKLQIVDDNAVTTPYQYTLDSFLNRLIITAENGLQLFYLDKKQYRKRKDDK</sequence>
<evidence type="ECO:0000313" key="2">
    <source>
        <dbReference type="Proteomes" id="UP000633365"/>
    </source>
</evidence>
<dbReference type="EMBL" id="JAEQMG010000140">
    <property type="protein sequence ID" value="MBK6089499.1"/>
    <property type="molecule type" value="Genomic_DNA"/>
</dbReference>
<proteinExistence type="predicted"/>
<gene>
    <name evidence="1" type="ORF">JKK62_12760</name>
</gene>
<organism evidence="1 2">
    <name type="scientific">Ruminococcus difficilis</name>
    <dbReference type="NCBI Taxonomy" id="2763069"/>
    <lineage>
        <taxon>Bacteria</taxon>
        <taxon>Bacillati</taxon>
        <taxon>Bacillota</taxon>
        <taxon>Clostridia</taxon>
        <taxon>Eubacteriales</taxon>
        <taxon>Oscillospiraceae</taxon>
        <taxon>Ruminococcus</taxon>
    </lineage>
</organism>
<keyword evidence="2" id="KW-1185">Reference proteome</keyword>
<evidence type="ECO:0000313" key="1">
    <source>
        <dbReference type="EMBL" id="MBK6089499.1"/>
    </source>
</evidence>
<comment type="caution">
    <text evidence="1">The sequence shown here is derived from an EMBL/GenBank/DDBJ whole genome shotgun (WGS) entry which is preliminary data.</text>
</comment>
<dbReference type="Proteomes" id="UP000633365">
    <property type="component" value="Unassembled WGS sequence"/>
</dbReference>
<dbReference type="AlphaFoldDB" id="A0A934WT76"/>
<protein>
    <submittedName>
        <fullName evidence="1">Uncharacterized protein</fullName>
    </submittedName>
</protein>
<name>A0A934WT76_9FIRM</name>